<feature type="region of interest" description="Disordered" evidence="1">
    <location>
        <begin position="590"/>
        <end position="630"/>
    </location>
</feature>
<feature type="region of interest" description="Disordered" evidence="1">
    <location>
        <begin position="44"/>
        <end position="76"/>
    </location>
</feature>
<dbReference type="OrthoDB" id="3559580at2759"/>
<feature type="compositionally biased region" description="Basic and acidic residues" evidence="1">
    <location>
        <begin position="298"/>
        <end position="314"/>
    </location>
</feature>
<sequence length="716" mass="77857">MPNSQRTWLYSPQVNAYYYHDHSRGLDITEDGRVLQSLVPSLSTRVTGSDVPRTSNRPQIPSATVENPPRADAPYLASAPRPLREITSDHAQASAAATTLPVRPRPIQNRAGPPPRQPRREDLQAGLGISPFVDGYNAKTLVRSRVARSGFRNAGNRGQHNRVPPERQLLETPGDQEVLDPSFRKRKQPRAFFVIGRVFLTLWSEPASESLNNSARGSVVTQKVTLPGKFAGERVYSDVRRFVVINTGPQSCTALPVRTFGGRGARERLDQAEIGIIYTGTPTPRRPSGESRLLPRPIRVDPDDPRDPRSELHSASRIHYGTVYTVEHNLKVKPLGMVNRDCHEALVSQFQAVFTSKILRHSQVVSMVDATSEKSSEHPPLSSPGRPSSDRASRSTQPPNVLRHLEATKFAEVARGSRPQRHESARTTGSNDGPQDEEVQGTPSQLAELTRDEQQRLKDVLLGAIQKLKDQGLSTSAATSEAKAIVNTLLTKMVSNARERSQASASRRQEAPRGSAETLGVRSTIAPENLATLQQGLQTRRLSMSQPQDIIRPRREMTGASLPQGVAAMSSRTAPAAFQLQESTIRAHRASNMSDQRPRIGQSESGPSACRTEVPPAPQGSSSPSYTDLAANGWQPKEATAFRNLMDDGLSSNAAQLVINMLRKGGISLGEAKAVARAVDRGLSLEVALQHVRDAVSASTSADSNAAGSKGKGRQN</sequence>
<feature type="region of interest" description="Disordered" evidence="1">
    <location>
        <begin position="694"/>
        <end position="716"/>
    </location>
</feature>
<name>A0A1V8SBG4_9PEZI</name>
<keyword evidence="4" id="KW-1185">Reference proteome</keyword>
<proteinExistence type="predicted"/>
<feature type="region of interest" description="Disordered" evidence="1">
    <location>
        <begin position="497"/>
        <end position="520"/>
    </location>
</feature>
<comment type="caution">
    <text evidence="3">The sequence shown here is derived from an EMBL/GenBank/DDBJ whole genome shotgun (WGS) entry which is preliminary data.</text>
</comment>
<evidence type="ECO:0000259" key="2">
    <source>
        <dbReference type="Pfam" id="PF20233"/>
    </source>
</evidence>
<feature type="region of interest" description="Disordered" evidence="1">
    <location>
        <begin position="89"/>
        <end position="122"/>
    </location>
</feature>
<evidence type="ECO:0000256" key="1">
    <source>
        <dbReference type="SAM" id="MobiDB-lite"/>
    </source>
</evidence>
<protein>
    <recommendedName>
        <fullName evidence="2">DUF6590 domain-containing protein</fullName>
    </recommendedName>
</protein>
<dbReference type="EMBL" id="NAJO01000067">
    <property type="protein sequence ID" value="OQN96403.1"/>
    <property type="molecule type" value="Genomic_DNA"/>
</dbReference>
<reference evidence="4" key="1">
    <citation type="submission" date="2017-03" db="EMBL/GenBank/DDBJ databases">
        <title>Genomes of endolithic fungi from Antarctica.</title>
        <authorList>
            <person name="Coleine C."/>
            <person name="Masonjones S."/>
            <person name="Stajich J.E."/>
        </authorList>
    </citation>
    <scope>NUCLEOTIDE SEQUENCE [LARGE SCALE GENOMIC DNA]</scope>
    <source>
        <strain evidence="4">CCFEE 5527</strain>
    </source>
</reference>
<organism evidence="3 4">
    <name type="scientific">Cryoendolithus antarcticus</name>
    <dbReference type="NCBI Taxonomy" id="1507870"/>
    <lineage>
        <taxon>Eukaryota</taxon>
        <taxon>Fungi</taxon>
        <taxon>Dikarya</taxon>
        <taxon>Ascomycota</taxon>
        <taxon>Pezizomycotina</taxon>
        <taxon>Dothideomycetes</taxon>
        <taxon>Dothideomycetidae</taxon>
        <taxon>Cladosporiales</taxon>
        <taxon>Cladosporiaceae</taxon>
        <taxon>Cryoendolithus</taxon>
    </lineage>
</organism>
<dbReference type="Proteomes" id="UP000192596">
    <property type="component" value="Unassembled WGS sequence"/>
</dbReference>
<feature type="region of interest" description="Disordered" evidence="1">
    <location>
        <begin position="279"/>
        <end position="314"/>
    </location>
</feature>
<dbReference type="AlphaFoldDB" id="A0A1V8SBG4"/>
<feature type="region of interest" description="Disordered" evidence="1">
    <location>
        <begin position="369"/>
        <end position="444"/>
    </location>
</feature>
<dbReference type="PANTHER" id="PTHR35391:SF5">
    <property type="entry name" value="DUF6590 DOMAIN-CONTAINING PROTEIN"/>
    <property type="match status" value="1"/>
</dbReference>
<feature type="domain" description="DUF6590" evidence="2">
    <location>
        <begin position="190"/>
        <end position="347"/>
    </location>
</feature>
<dbReference type="InterPro" id="IPR046497">
    <property type="entry name" value="DUF6590"/>
</dbReference>
<dbReference type="Pfam" id="PF20233">
    <property type="entry name" value="DUF6590"/>
    <property type="match status" value="1"/>
</dbReference>
<dbReference type="PANTHER" id="PTHR35391">
    <property type="entry name" value="C2H2-TYPE DOMAIN-CONTAINING PROTEIN-RELATED"/>
    <property type="match status" value="1"/>
</dbReference>
<evidence type="ECO:0000313" key="4">
    <source>
        <dbReference type="Proteomes" id="UP000192596"/>
    </source>
</evidence>
<dbReference type="STRING" id="1507870.A0A1V8SBG4"/>
<gene>
    <name evidence="3" type="ORF">B0A48_17655</name>
</gene>
<evidence type="ECO:0000313" key="3">
    <source>
        <dbReference type="EMBL" id="OQN96403.1"/>
    </source>
</evidence>
<feature type="compositionally biased region" description="Polar residues" evidence="1">
    <location>
        <begin position="697"/>
        <end position="707"/>
    </location>
</feature>
<feature type="compositionally biased region" description="Basic and acidic residues" evidence="1">
    <location>
        <begin position="497"/>
        <end position="511"/>
    </location>
</feature>
<dbReference type="InParanoid" id="A0A1V8SBG4"/>
<accession>A0A1V8SBG4</accession>
<feature type="compositionally biased region" description="Polar residues" evidence="1">
    <location>
        <begin position="44"/>
        <end position="65"/>
    </location>
</feature>